<gene>
    <name evidence="2" type="ORF">HNR42_001077</name>
</gene>
<protein>
    <recommendedName>
        <fullName evidence="4">DUF4139 domain-containing protein</fullName>
    </recommendedName>
</protein>
<dbReference type="Proteomes" id="UP000569951">
    <property type="component" value="Unassembled WGS sequence"/>
</dbReference>
<sequence>MKRLLLGFLLMASAQAAELRIYPGFTEYRESVPAAAGDYVVRLNQEQAAHLIPGTLNLEGPAVLQVIQQQREVWLNSLEGKTVFLRDGEKVRPVELVRAEDLTVRDPATGRFFNVSYDRLEFPELPPAPEERSMVQWNFKVDRPVPAQVSYLTRAYAWNPRYTLEVGAQDSSARLSAFADIRNVTSRDVRVDKSELVAGEVNVEAANVYKGGVAMFESQDRAAPAAAPMPSIASGVEGSGVYRFAITEAFDLPARSTVSLPFLNPQVTLERFVGTTRGFNPRSSKGKLDRMYRLRSDVLLPAGVVTVRDEGVLVGQTSIPDTAAREERVFGLGEDPDVSYNREVKVLSQTKDSARYQITLTLENAKKRALRVEYKENFSGNVTLEGQAQRTAEGLSIEANLPAGGKLTRSYTLTFQYR</sequence>
<evidence type="ECO:0000313" key="2">
    <source>
        <dbReference type="EMBL" id="MBB6097660.1"/>
    </source>
</evidence>
<evidence type="ECO:0000313" key="3">
    <source>
        <dbReference type="Proteomes" id="UP000569951"/>
    </source>
</evidence>
<evidence type="ECO:0000256" key="1">
    <source>
        <dbReference type="SAM" id="SignalP"/>
    </source>
</evidence>
<feature type="chain" id="PRO_5032315234" description="DUF4139 domain-containing protein" evidence="1">
    <location>
        <begin position="17"/>
        <end position="418"/>
    </location>
</feature>
<accession>A0A841HZN6</accession>
<reference evidence="2 3" key="1">
    <citation type="submission" date="2020-08" db="EMBL/GenBank/DDBJ databases">
        <title>Genomic Encyclopedia of Type Strains, Phase IV (KMG-IV): sequencing the most valuable type-strain genomes for metagenomic binning, comparative biology and taxonomic classification.</title>
        <authorList>
            <person name="Goeker M."/>
        </authorList>
    </citation>
    <scope>NUCLEOTIDE SEQUENCE [LARGE SCALE GENOMIC DNA]</scope>
    <source>
        <strain evidence="2 3">DSM 21458</strain>
    </source>
</reference>
<keyword evidence="3" id="KW-1185">Reference proteome</keyword>
<dbReference type="EMBL" id="JACHHG010000003">
    <property type="protein sequence ID" value="MBB6097660.1"/>
    <property type="molecule type" value="Genomic_DNA"/>
</dbReference>
<name>A0A841HZN6_9DEIO</name>
<keyword evidence="1" id="KW-0732">Signal</keyword>
<feature type="signal peptide" evidence="1">
    <location>
        <begin position="1"/>
        <end position="16"/>
    </location>
</feature>
<dbReference type="AlphaFoldDB" id="A0A841HZN6"/>
<evidence type="ECO:0008006" key="4">
    <source>
        <dbReference type="Google" id="ProtNLM"/>
    </source>
</evidence>
<proteinExistence type="predicted"/>
<comment type="caution">
    <text evidence="2">The sequence shown here is derived from an EMBL/GenBank/DDBJ whole genome shotgun (WGS) entry which is preliminary data.</text>
</comment>
<dbReference type="RefSeq" id="WP_183985314.1">
    <property type="nucleotide sequence ID" value="NZ_JACHHG010000003.1"/>
</dbReference>
<organism evidence="2 3">
    <name type="scientific">Deinobacterium chartae</name>
    <dbReference type="NCBI Taxonomy" id="521158"/>
    <lineage>
        <taxon>Bacteria</taxon>
        <taxon>Thermotogati</taxon>
        <taxon>Deinococcota</taxon>
        <taxon>Deinococci</taxon>
        <taxon>Deinococcales</taxon>
        <taxon>Deinococcaceae</taxon>
        <taxon>Deinobacterium</taxon>
    </lineage>
</organism>
<dbReference type="PANTHER" id="PTHR38075">
    <property type="entry name" value="DUF4139 DOMAIN-CONTAINING PROTEIN"/>
    <property type="match status" value="1"/>
</dbReference>
<dbReference type="PANTHER" id="PTHR38075:SF1">
    <property type="entry name" value="DUF4139 DOMAIN-CONTAINING PROTEIN"/>
    <property type="match status" value="1"/>
</dbReference>